<dbReference type="NCBIfam" id="TIGR01574">
    <property type="entry name" value="miaB-methiolase"/>
    <property type="match status" value="1"/>
</dbReference>
<dbReference type="InterPro" id="IPR020612">
    <property type="entry name" value="Methylthiotransferase_CS"/>
</dbReference>
<evidence type="ECO:0000256" key="11">
    <source>
        <dbReference type="ARBA" id="ARBA00080698"/>
    </source>
</evidence>
<dbReference type="PANTHER" id="PTHR43020:SF2">
    <property type="entry name" value="MITOCHONDRIAL TRNA METHYLTHIOTRANSFERASE CDK5RAP1"/>
    <property type="match status" value="1"/>
</dbReference>
<dbReference type="Gene3D" id="3.80.30.20">
    <property type="entry name" value="tm_1862 like domain"/>
    <property type="match status" value="1"/>
</dbReference>
<comment type="caution">
    <text evidence="17">The sequence shown here is derived from an EMBL/GenBank/DDBJ whole genome shotgun (WGS) entry which is preliminary data.</text>
</comment>
<proteinExistence type="inferred from homology"/>
<comment type="subcellular location">
    <subcellularLocation>
        <location evidence="13">Cytoplasm</location>
    </subcellularLocation>
</comment>
<sequence>MAAANITEEQWAVSAGYIAKIKEDNANFAVRHGRTRLAHTETYGCQQNVNDTERIRGMLAEAGFGFTDDAAEADLVIYNTCAVRENAEQKVFGRLGILKHMKEQRPEMTVAVCGCMVQQKHICEKITKVHDHVDLIFGTHALWRMPELLYRTLTEKGVVVDITDSDGVIAEEIPILRDKTEKAWVSVMYGCNNFCTYCIVPHVRGRERSRQPEDILNEVKSLAAAGTTEISLLGQNVNSYGKDLGTGVDFADLLRMVNDIEGVKRIRFMTSHPKDLSDKLIYTIRDCGKICKQLHLPFQAGSDKVLKDMNRHYDKKRYLEIIDKVKSEIPGIALTTDVIVGFPTETNEDFRETLDVLRRVRFDSIFSFIYSRREGTPAAKLEPVLSDEEIHRNFDELLELQNAICKEKNLEYVGREEEVLIDGASKTDREMMSGRTDSGKIVNFRAPGKKPGEYVNVKITRAKQWSLEGELL</sequence>
<dbReference type="InterPro" id="IPR038135">
    <property type="entry name" value="Methylthiotransferase_N_sf"/>
</dbReference>
<dbReference type="CDD" id="cd01335">
    <property type="entry name" value="Radical_SAM"/>
    <property type="match status" value="1"/>
</dbReference>
<evidence type="ECO:0000256" key="12">
    <source>
        <dbReference type="ARBA" id="ARBA00081141"/>
    </source>
</evidence>
<gene>
    <name evidence="13 17" type="primary">miaB</name>
    <name evidence="17" type="ORF">IAA61_03575</name>
</gene>
<dbReference type="Pfam" id="PF01938">
    <property type="entry name" value="TRAM"/>
    <property type="match status" value="1"/>
</dbReference>
<evidence type="ECO:0000256" key="5">
    <source>
        <dbReference type="ARBA" id="ARBA00022723"/>
    </source>
</evidence>
<evidence type="ECO:0000256" key="2">
    <source>
        <dbReference type="ARBA" id="ARBA00022485"/>
    </source>
</evidence>
<keyword evidence="6 13" id="KW-0408">Iron</keyword>
<dbReference type="PROSITE" id="PS51918">
    <property type="entry name" value="RADICAL_SAM"/>
    <property type="match status" value="1"/>
</dbReference>
<keyword evidence="7 13" id="KW-0411">Iron-sulfur</keyword>
<evidence type="ECO:0000256" key="1">
    <source>
        <dbReference type="ARBA" id="ARBA00003234"/>
    </source>
</evidence>
<organism evidence="17 18">
    <name type="scientific">Candidatus Ornithomonoglobus merdipullorum</name>
    <dbReference type="NCBI Taxonomy" id="2840895"/>
    <lineage>
        <taxon>Bacteria</taxon>
        <taxon>Bacillati</taxon>
        <taxon>Bacillota</taxon>
        <taxon>Clostridia</taxon>
        <taxon>Candidatus Ornithomonoglobus</taxon>
    </lineage>
</organism>
<evidence type="ECO:0000256" key="6">
    <source>
        <dbReference type="ARBA" id="ARBA00023004"/>
    </source>
</evidence>
<dbReference type="InterPro" id="IPR023404">
    <property type="entry name" value="rSAM_horseshoe"/>
</dbReference>
<dbReference type="PROSITE" id="PS51449">
    <property type="entry name" value="MTTASE_N"/>
    <property type="match status" value="1"/>
</dbReference>
<evidence type="ECO:0000259" key="16">
    <source>
        <dbReference type="PROSITE" id="PS51918"/>
    </source>
</evidence>
<feature type="binding site" evidence="13">
    <location>
        <position position="81"/>
    </location>
    <ligand>
        <name>[4Fe-4S] cluster</name>
        <dbReference type="ChEBI" id="CHEBI:49883"/>
        <label>1</label>
    </ligand>
</feature>
<dbReference type="SFLD" id="SFLDG01061">
    <property type="entry name" value="methylthiotransferase"/>
    <property type="match status" value="1"/>
</dbReference>
<dbReference type="HAMAP" id="MF_01864">
    <property type="entry name" value="tRNA_metthiotr_MiaB"/>
    <property type="match status" value="1"/>
</dbReference>
<feature type="binding site" evidence="13">
    <location>
        <position position="115"/>
    </location>
    <ligand>
        <name>[4Fe-4S] cluster</name>
        <dbReference type="ChEBI" id="CHEBI:49883"/>
        <label>1</label>
    </ligand>
</feature>
<dbReference type="NCBIfam" id="TIGR00089">
    <property type="entry name" value="MiaB/RimO family radical SAM methylthiotransferase"/>
    <property type="match status" value="1"/>
</dbReference>
<comment type="cofactor">
    <cofactor evidence="13">
        <name>[4Fe-4S] cluster</name>
        <dbReference type="ChEBI" id="CHEBI:49883"/>
    </cofactor>
    <text evidence="13">Binds 2 [4Fe-4S] clusters. One cluster is coordinated with 3 cysteines and an exchangeable S-adenosyl-L-methionine.</text>
</comment>
<keyword evidence="2 13" id="KW-0004">4Fe-4S</keyword>
<dbReference type="InterPro" id="IPR005839">
    <property type="entry name" value="Methylthiotransferase"/>
</dbReference>
<comment type="subunit">
    <text evidence="13">Monomer.</text>
</comment>
<feature type="binding site" evidence="13">
    <location>
        <position position="191"/>
    </location>
    <ligand>
        <name>[4Fe-4S] cluster</name>
        <dbReference type="ChEBI" id="CHEBI:49883"/>
        <label>2</label>
        <note>4Fe-4S-S-AdoMet</note>
    </ligand>
</feature>
<dbReference type="SFLD" id="SFLDS00029">
    <property type="entry name" value="Radical_SAM"/>
    <property type="match status" value="1"/>
</dbReference>
<dbReference type="EC" id="2.8.4.3" evidence="8 13"/>
<keyword evidence="13" id="KW-0963">Cytoplasm</keyword>
<keyword evidence="4 13" id="KW-0949">S-adenosyl-L-methionine</keyword>
<keyword evidence="13" id="KW-0819">tRNA processing</keyword>
<dbReference type="FunFam" id="3.80.30.20:FF:000001">
    <property type="entry name" value="tRNA-2-methylthio-N(6)-dimethylallyladenosine synthase 2"/>
    <property type="match status" value="1"/>
</dbReference>
<keyword evidence="5 13" id="KW-0479">Metal-binding</keyword>
<feature type="binding site" evidence="13">
    <location>
        <position position="198"/>
    </location>
    <ligand>
        <name>[4Fe-4S] cluster</name>
        <dbReference type="ChEBI" id="CHEBI:49883"/>
        <label>2</label>
        <note>4Fe-4S-S-AdoMet</note>
    </ligand>
</feature>
<evidence type="ECO:0000256" key="9">
    <source>
        <dbReference type="ARBA" id="ARBA00051425"/>
    </source>
</evidence>
<comment type="catalytic activity">
    <reaction evidence="9 13">
        <text>N(6)-dimethylallyladenosine(37) in tRNA + (sulfur carrier)-SH + AH2 + 2 S-adenosyl-L-methionine = 2-methylsulfanyl-N(6)-dimethylallyladenosine(37) in tRNA + (sulfur carrier)-H + 5'-deoxyadenosine + L-methionine + A + S-adenosyl-L-homocysteine + 2 H(+)</text>
        <dbReference type="Rhea" id="RHEA:37067"/>
        <dbReference type="Rhea" id="RHEA-COMP:10375"/>
        <dbReference type="Rhea" id="RHEA-COMP:10376"/>
        <dbReference type="Rhea" id="RHEA-COMP:14737"/>
        <dbReference type="Rhea" id="RHEA-COMP:14739"/>
        <dbReference type="ChEBI" id="CHEBI:13193"/>
        <dbReference type="ChEBI" id="CHEBI:15378"/>
        <dbReference type="ChEBI" id="CHEBI:17319"/>
        <dbReference type="ChEBI" id="CHEBI:17499"/>
        <dbReference type="ChEBI" id="CHEBI:29917"/>
        <dbReference type="ChEBI" id="CHEBI:57844"/>
        <dbReference type="ChEBI" id="CHEBI:57856"/>
        <dbReference type="ChEBI" id="CHEBI:59789"/>
        <dbReference type="ChEBI" id="CHEBI:64428"/>
        <dbReference type="ChEBI" id="CHEBI:74415"/>
        <dbReference type="ChEBI" id="CHEBI:74417"/>
        <dbReference type="EC" id="2.8.4.3"/>
    </reaction>
</comment>
<dbReference type="Pfam" id="PF00919">
    <property type="entry name" value="UPF0004"/>
    <property type="match status" value="1"/>
</dbReference>
<evidence type="ECO:0000256" key="3">
    <source>
        <dbReference type="ARBA" id="ARBA00022679"/>
    </source>
</evidence>
<evidence type="ECO:0000256" key="8">
    <source>
        <dbReference type="ARBA" id="ARBA00033765"/>
    </source>
</evidence>
<dbReference type="GO" id="GO:0046872">
    <property type="term" value="F:metal ion binding"/>
    <property type="evidence" value="ECO:0007669"/>
    <property type="project" value="UniProtKB-KW"/>
</dbReference>
<feature type="domain" description="Radical SAM core" evidence="16">
    <location>
        <begin position="177"/>
        <end position="407"/>
    </location>
</feature>
<dbReference type="Proteomes" id="UP000824109">
    <property type="component" value="Unassembled WGS sequence"/>
</dbReference>
<dbReference type="Pfam" id="PF04055">
    <property type="entry name" value="Radical_SAM"/>
    <property type="match status" value="1"/>
</dbReference>
<comment type="similarity">
    <text evidence="13">Belongs to the methylthiotransferase family. MiaB subfamily.</text>
</comment>
<accession>A0A9D1MB03</accession>
<dbReference type="SFLD" id="SFLDG01082">
    <property type="entry name" value="B12-binding_domain_containing"/>
    <property type="match status" value="1"/>
</dbReference>
<dbReference type="FunFam" id="3.40.50.12160:FF:000003">
    <property type="entry name" value="CDK5 regulatory subunit-associated protein 1"/>
    <property type="match status" value="1"/>
</dbReference>
<evidence type="ECO:0000313" key="18">
    <source>
        <dbReference type="Proteomes" id="UP000824109"/>
    </source>
</evidence>
<dbReference type="InterPro" id="IPR013848">
    <property type="entry name" value="Methylthiotransferase_N"/>
</dbReference>
<evidence type="ECO:0000256" key="7">
    <source>
        <dbReference type="ARBA" id="ARBA00023014"/>
    </source>
</evidence>
<evidence type="ECO:0000259" key="15">
    <source>
        <dbReference type="PROSITE" id="PS51449"/>
    </source>
</evidence>
<dbReference type="SUPFAM" id="SSF102114">
    <property type="entry name" value="Radical SAM enzymes"/>
    <property type="match status" value="1"/>
</dbReference>
<reference evidence="17" key="1">
    <citation type="submission" date="2020-10" db="EMBL/GenBank/DDBJ databases">
        <authorList>
            <person name="Gilroy R."/>
        </authorList>
    </citation>
    <scope>NUCLEOTIDE SEQUENCE</scope>
    <source>
        <strain evidence="17">USAMLcec3-3695</strain>
    </source>
</reference>
<dbReference type="GO" id="GO:0005829">
    <property type="term" value="C:cytosol"/>
    <property type="evidence" value="ECO:0007669"/>
    <property type="project" value="TreeGrafter"/>
</dbReference>
<evidence type="ECO:0000259" key="14">
    <source>
        <dbReference type="PROSITE" id="PS50926"/>
    </source>
</evidence>
<protein>
    <recommendedName>
        <fullName evidence="10 13">tRNA-2-methylthio-N(6)-dimethylallyladenosine synthase</fullName>
        <ecNumber evidence="8 13">2.8.4.3</ecNumber>
    </recommendedName>
    <alternativeName>
        <fullName evidence="12 13">(Dimethylallyl)adenosine tRNA methylthiotransferase MiaB</fullName>
    </alternativeName>
    <alternativeName>
        <fullName evidence="11 13">tRNA-i(6)A37 methylthiotransferase</fullName>
    </alternativeName>
</protein>
<keyword evidence="3 13" id="KW-0808">Transferase</keyword>
<dbReference type="InterPro" id="IPR007197">
    <property type="entry name" value="rSAM"/>
</dbReference>
<dbReference type="PROSITE" id="PS50926">
    <property type="entry name" value="TRAM"/>
    <property type="match status" value="1"/>
</dbReference>
<dbReference type="GO" id="GO:0035597">
    <property type="term" value="F:tRNA-2-methylthio-N(6)-dimethylallyladenosine(37) synthase activity"/>
    <property type="evidence" value="ECO:0007669"/>
    <property type="project" value="UniProtKB-EC"/>
</dbReference>
<evidence type="ECO:0000256" key="4">
    <source>
        <dbReference type="ARBA" id="ARBA00022691"/>
    </source>
</evidence>
<evidence type="ECO:0000313" key="17">
    <source>
        <dbReference type="EMBL" id="HIU56879.1"/>
    </source>
</evidence>
<dbReference type="EMBL" id="DVNB01000036">
    <property type="protein sequence ID" value="HIU56879.1"/>
    <property type="molecule type" value="Genomic_DNA"/>
</dbReference>
<dbReference type="GO" id="GO:0051539">
    <property type="term" value="F:4 iron, 4 sulfur cluster binding"/>
    <property type="evidence" value="ECO:0007669"/>
    <property type="project" value="UniProtKB-UniRule"/>
</dbReference>
<dbReference type="SFLD" id="SFLDF00273">
    <property type="entry name" value="(dimethylallyl)adenosine_tRNA"/>
    <property type="match status" value="1"/>
</dbReference>
<comment type="function">
    <text evidence="1 13">Catalyzes the methylthiolation of N6-(dimethylallyl)adenosine (i(6)A), leading to the formation of 2-methylthio-N6-(dimethylallyl)adenosine (ms(2)i(6)A) at position 37 in tRNAs that read codons beginning with uridine.</text>
</comment>
<dbReference type="SMART" id="SM00729">
    <property type="entry name" value="Elp3"/>
    <property type="match status" value="1"/>
</dbReference>
<reference evidence="17" key="2">
    <citation type="journal article" date="2021" name="PeerJ">
        <title>Extensive microbial diversity within the chicken gut microbiome revealed by metagenomics and culture.</title>
        <authorList>
            <person name="Gilroy R."/>
            <person name="Ravi A."/>
            <person name="Getino M."/>
            <person name="Pursley I."/>
            <person name="Horton D.L."/>
            <person name="Alikhan N.F."/>
            <person name="Baker D."/>
            <person name="Gharbi K."/>
            <person name="Hall N."/>
            <person name="Watson M."/>
            <person name="Adriaenssens E.M."/>
            <person name="Foster-Nyarko E."/>
            <person name="Jarju S."/>
            <person name="Secka A."/>
            <person name="Antonio M."/>
            <person name="Oren A."/>
            <person name="Chaudhuri R.R."/>
            <person name="La Ragione R."/>
            <person name="Hildebrand F."/>
            <person name="Pallen M.J."/>
        </authorList>
    </citation>
    <scope>NUCLEOTIDE SEQUENCE</scope>
    <source>
        <strain evidence="17">USAMLcec3-3695</strain>
    </source>
</reference>
<dbReference type="PROSITE" id="PS01278">
    <property type="entry name" value="MTTASE_RADICAL"/>
    <property type="match status" value="1"/>
</dbReference>
<feature type="domain" description="MTTase N-terminal" evidence="15">
    <location>
        <begin position="36"/>
        <end position="154"/>
    </location>
</feature>
<dbReference type="InterPro" id="IPR058240">
    <property type="entry name" value="rSAM_sf"/>
</dbReference>
<name>A0A9D1MB03_9FIRM</name>
<evidence type="ECO:0000256" key="13">
    <source>
        <dbReference type="HAMAP-Rule" id="MF_01864"/>
    </source>
</evidence>
<dbReference type="InterPro" id="IPR006638">
    <property type="entry name" value="Elp3/MiaA/NifB-like_rSAM"/>
</dbReference>
<dbReference type="Gene3D" id="3.40.50.12160">
    <property type="entry name" value="Methylthiotransferase, N-terminal domain"/>
    <property type="match status" value="1"/>
</dbReference>
<dbReference type="InterPro" id="IPR002792">
    <property type="entry name" value="TRAM_dom"/>
</dbReference>
<dbReference type="AlphaFoldDB" id="A0A9D1MB03"/>
<feature type="binding site" evidence="13">
    <location>
        <position position="195"/>
    </location>
    <ligand>
        <name>[4Fe-4S] cluster</name>
        <dbReference type="ChEBI" id="CHEBI:49883"/>
        <label>2</label>
        <note>4Fe-4S-S-AdoMet</note>
    </ligand>
</feature>
<evidence type="ECO:0000256" key="10">
    <source>
        <dbReference type="ARBA" id="ARBA00068570"/>
    </source>
</evidence>
<feature type="binding site" evidence="13">
    <location>
        <position position="45"/>
    </location>
    <ligand>
        <name>[4Fe-4S] cluster</name>
        <dbReference type="ChEBI" id="CHEBI:49883"/>
        <label>1</label>
    </ligand>
</feature>
<dbReference type="PANTHER" id="PTHR43020">
    <property type="entry name" value="CDK5 REGULATORY SUBUNIT-ASSOCIATED PROTEIN 1"/>
    <property type="match status" value="1"/>
</dbReference>
<feature type="domain" description="TRAM" evidence="14">
    <location>
        <begin position="410"/>
        <end position="472"/>
    </location>
</feature>
<dbReference type="InterPro" id="IPR006463">
    <property type="entry name" value="MiaB_methiolase"/>
</dbReference>